<organism evidence="7 8">
    <name type="scientific">Magnetospirillum fulvum MGU-K5</name>
    <dbReference type="NCBI Taxonomy" id="1316936"/>
    <lineage>
        <taxon>Bacteria</taxon>
        <taxon>Pseudomonadati</taxon>
        <taxon>Pseudomonadota</taxon>
        <taxon>Alphaproteobacteria</taxon>
        <taxon>Rhodospirillales</taxon>
        <taxon>Rhodospirillaceae</taxon>
        <taxon>Magnetospirillum</taxon>
    </lineage>
</organism>
<dbReference type="EMBL" id="AQPH01000013">
    <property type="protein sequence ID" value="EPY02515.1"/>
    <property type="molecule type" value="Genomic_DNA"/>
</dbReference>
<accession>S9TVQ5</accession>
<dbReference type="OrthoDB" id="8444362at2"/>
<feature type="transmembrane region" description="Helical" evidence="6">
    <location>
        <begin position="46"/>
        <end position="64"/>
    </location>
</feature>
<dbReference type="InterPro" id="IPR050833">
    <property type="entry name" value="Poly_Biosynth_Transport"/>
</dbReference>
<dbReference type="RefSeq" id="WP_021131447.1">
    <property type="nucleotide sequence ID" value="NZ_AQPH01000013.1"/>
</dbReference>
<dbReference type="AlphaFoldDB" id="S9TVQ5"/>
<dbReference type="PANTHER" id="PTHR30250">
    <property type="entry name" value="PST FAMILY PREDICTED COLANIC ACID TRANSPORTER"/>
    <property type="match status" value="1"/>
</dbReference>
<keyword evidence="2" id="KW-1003">Cell membrane</keyword>
<protein>
    <submittedName>
        <fullName evidence="7">Polysaccharide biosynthesis protein</fullName>
    </submittedName>
</protein>
<gene>
    <name evidence="7" type="ORF">K678_05448</name>
</gene>
<feature type="transmembrane region" description="Helical" evidence="6">
    <location>
        <begin position="262"/>
        <end position="281"/>
    </location>
</feature>
<reference evidence="7 8" key="1">
    <citation type="submission" date="2013-04" db="EMBL/GenBank/DDBJ databases">
        <authorList>
            <person name="Kuznetsov B."/>
            <person name="Ivanovsky R."/>
        </authorList>
    </citation>
    <scope>NUCLEOTIDE SEQUENCE [LARGE SCALE GENOMIC DNA]</scope>
    <source>
        <strain evidence="7 8">MGU-K5</strain>
    </source>
</reference>
<sequence length="426" mass="46631">MVRRLQNIVKGFGGDAFLALVSTASDSFYQWVMLIAISKFCGIDVLGHYLFATALFIPMFRGFSFSQREISAGNFTIEPNVIESFQIRIWSSAIAFILSIIILCSVERSSFILIILWTFIKYVDSIFDLVAGIYQRNKNYKRMALSSIMRNAILPLGTAGLMLGGVDPIWAFTAHGALISLILLFLDLPKMRAYAAAQCDPAAPVRTGAALRLPSRNQIKILWELAGPLTAALFIATLNIAAARLSGRILFQPEQVGLIGGFMQLGNIFMPLITGITQAALPRLGRAYAAKDVVQFGKISFALFLLAEACAAVILFLALLPARDEALRLFFNPAFAAAADLLFPVAIGAFVAYFNAAMGPVKMAQLQYKNEFVQNIVTLIVLMTATLTLGAWYGTAGLLWGVVLSQTFRSIWLYITIRSGMTSFKA</sequence>
<evidence type="ECO:0000256" key="5">
    <source>
        <dbReference type="ARBA" id="ARBA00023136"/>
    </source>
</evidence>
<evidence type="ECO:0000256" key="2">
    <source>
        <dbReference type="ARBA" id="ARBA00022475"/>
    </source>
</evidence>
<dbReference type="GO" id="GO:0005886">
    <property type="term" value="C:plasma membrane"/>
    <property type="evidence" value="ECO:0007669"/>
    <property type="project" value="UniProtKB-SubCell"/>
</dbReference>
<feature type="transmembrane region" description="Helical" evidence="6">
    <location>
        <begin position="334"/>
        <end position="354"/>
    </location>
</feature>
<feature type="transmembrane region" description="Helical" evidence="6">
    <location>
        <begin position="301"/>
        <end position="322"/>
    </location>
</feature>
<feature type="transmembrane region" description="Helical" evidence="6">
    <location>
        <begin position="221"/>
        <end position="242"/>
    </location>
</feature>
<comment type="caution">
    <text evidence="7">The sequence shown here is derived from an EMBL/GenBank/DDBJ whole genome shotgun (WGS) entry which is preliminary data.</text>
</comment>
<evidence type="ECO:0000313" key="8">
    <source>
        <dbReference type="Proteomes" id="UP000015350"/>
    </source>
</evidence>
<dbReference type="PANTHER" id="PTHR30250:SF11">
    <property type="entry name" value="O-ANTIGEN TRANSPORTER-RELATED"/>
    <property type="match status" value="1"/>
</dbReference>
<evidence type="ECO:0000256" key="1">
    <source>
        <dbReference type="ARBA" id="ARBA00004651"/>
    </source>
</evidence>
<keyword evidence="4 6" id="KW-1133">Transmembrane helix</keyword>
<dbReference type="eggNOG" id="COG2244">
    <property type="taxonomic scope" value="Bacteria"/>
</dbReference>
<keyword evidence="5 6" id="KW-0472">Membrane</keyword>
<comment type="subcellular location">
    <subcellularLocation>
        <location evidence="1">Cell membrane</location>
        <topology evidence="1">Multi-pass membrane protein</topology>
    </subcellularLocation>
</comment>
<name>S9TVQ5_MAGFU</name>
<dbReference type="Proteomes" id="UP000015350">
    <property type="component" value="Unassembled WGS sequence"/>
</dbReference>
<feature type="transmembrane region" description="Helical" evidence="6">
    <location>
        <begin position="85"/>
        <end position="103"/>
    </location>
</feature>
<evidence type="ECO:0000313" key="7">
    <source>
        <dbReference type="EMBL" id="EPY02515.1"/>
    </source>
</evidence>
<proteinExistence type="predicted"/>
<keyword evidence="3 6" id="KW-0812">Transmembrane</keyword>
<feature type="transmembrane region" description="Helical" evidence="6">
    <location>
        <begin position="375"/>
        <end position="393"/>
    </location>
</feature>
<feature type="transmembrane region" description="Helical" evidence="6">
    <location>
        <begin position="169"/>
        <end position="186"/>
    </location>
</feature>
<evidence type="ECO:0000256" key="4">
    <source>
        <dbReference type="ARBA" id="ARBA00022989"/>
    </source>
</evidence>
<dbReference type="STRING" id="1316936.K678_05448"/>
<evidence type="ECO:0000256" key="6">
    <source>
        <dbReference type="SAM" id="Phobius"/>
    </source>
</evidence>
<evidence type="ECO:0000256" key="3">
    <source>
        <dbReference type="ARBA" id="ARBA00022692"/>
    </source>
</evidence>
<feature type="transmembrane region" description="Helical" evidence="6">
    <location>
        <begin position="109"/>
        <end position="131"/>
    </location>
</feature>